<accession>A0A939LRG3</accession>
<dbReference type="AlphaFoldDB" id="A0A939LRG3"/>
<organism evidence="6 7">
    <name type="scientific">Actinotalea soli</name>
    <dbReference type="NCBI Taxonomy" id="2819234"/>
    <lineage>
        <taxon>Bacteria</taxon>
        <taxon>Bacillati</taxon>
        <taxon>Actinomycetota</taxon>
        <taxon>Actinomycetes</taxon>
        <taxon>Micrococcales</taxon>
        <taxon>Cellulomonadaceae</taxon>
        <taxon>Actinotalea</taxon>
    </lineage>
</organism>
<dbReference type="Pfam" id="PF03358">
    <property type="entry name" value="FMN_red"/>
    <property type="match status" value="1"/>
</dbReference>
<evidence type="ECO:0000256" key="1">
    <source>
        <dbReference type="ARBA" id="ARBA00022630"/>
    </source>
</evidence>
<dbReference type="PANTHER" id="PTHR43408">
    <property type="entry name" value="FMN REDUCTASE (NADPH)"/>
    <property type="match status" value="1"/>
</dbReference>
<evidence type="ECO:0000313" key="6">
    <source>
        <dbReference type="EMBL" id="MBO1752668.1"/>
    </source>
</evidence>
<evidence type="ECO:0000256" key="4">
    <source>
        <dbReference type="SAM" id="MobiDB-lite"/>
    </source>
</evidence>
<evidence type="ECO:0000313" key="7">
    <source>
        <dbReference type="Proteomes" id="UP000664209"/>
    </source>
</evidence>
<keyword evidence="1" id="KW-0285">Flavoprotein</keyword>
<dbReference type="Gene3D" id="3.40.50.360">
    <property type="match status" value="1"/>
</dbReference>
<feature type="domain" description="NADPH-dependent FMN reductase-like" evidence="5">
    <location>
        <begin position="11"/>
        <end position="158"/>
    </location>
</feature>
<sequence length="220" mass="23141">MTGIDEPLRRRIAVVSAGLRNPSSTRLLADRLGEAVGRALGDRGAVASVELVELRDHAHDLTNMLHTGFASPELQVALDAVQGSDGLVAVTPIYSGTFTGLFKNFIDVLPEGALAGHPVLLGATAGTARHSLAVDHALRPLFAYLRAVVVPTGVFAATDDFGHSQGVRQDDDVAPLADRVQRAARELADVVLSSSRPPAVDSFDDPTPFEQLLRGGGPAR</sequence>
<protein>
    <submittedName>
        <fullName evidence="6">FMN reductase</fullName>
    </submittedName>
</protein>
<comment type="caution">
    <text evidence="6">The sequence shown here is derived from an EMBL/GenBank/DDBJ whole genome shotgun (WGS) entry which is preliminary data.</text>
</comment>
<gene>
    <name evidence="6" type="ORF">J4G33_12715</name>
</gene>
<dbReference type="InterPro" id="IPR023932">
    <property type="entry name" value="CE1759_FMN_reduct"/>
</dbReference>
<dbReference type="InterPro" id="IPR005025">
    <property type="entry name" value="FMN_Rdtase-like_dom"/>
</dbReference>
<evidence type="ECO:0000256" key="3">
    <source>
        <dbReference type="ARBA" id="ARBA00023002"/>
    </source>
</evidence>
<keyword evidence="7" id="KW-1185">Reference proteome</keyword>
<name>A0A939LRG3_9CELL</name>
<evidence type="ECO:0000259" key="5">
    <source>
        <dbReference type="Pfam" id="PF03358"/>
    </source>
</evidence>
<dbReference type="InterPro" id="IPR029039">
    <property type="entry name" value="Flavoprotein-like_sf"/>
</dbReference>
<dbReference type="PANTHER" id="PTHR43408:SF2">
    <property type="entry name" value="FMN REDUCTASE (NADPH)"/>
    <property type="match status" value="1"/>
</dbReference>
<proteinExistence type="predicted"/>
<dbReference type="RefSeq" id="WP_208056359.1">
    <property type="nucleotide sequence ID" value="NZ_JAGEMK010000007.1"/>
</dbReference>
<dbReference type="EMBL" id="JAGEMK010000007">
    <property type="protein sequence ID" value="MBO1752668.1"/>
    <property type="molecule type" value="Genomic_DNA"/>
</dbReference>
<dbReference type="Proteomes" id="UP000664209">
    <property type="component" value="Unassembled WGS sequence"/>
</dbReference>
<keyword evidence="3" id="KW-0560">Oxidoreductase</keyword>
<evidence type="ECO:0000256" key="2">
    <source>
        <dbReference type="ARBA" id="ARBA00022643"/>
    </source>
</evidence>
<dbReference type="InterPro" id="IPR051814">
    <property type="entry name" value="NAD(P)H-dep_FMN_reductase"/>
</dbReference>
<keyword evidence="2" id="KW-0288">FMN</keyword>
<feature type="region of interest" description="Disordered" evidence="4">
    <location>
        <begin position="196"/>
        <end position="220"/>
    </location>
</feature>
<dbReference type="GO" id="GO:0016491">
    <property type="term" value="F:oxidoreductase activity"/>
    <property type="evidence" value="ECO:0007669"/>
    <property type="project" value="UniProtKB-KW"/>
</dbReference>
<dbReference type="SUPFAM" id="SSF52218">
    <property type="entry name" value="Flavoproteins"/>
    <property type="match status" value="1"/>
</dbReference>
<reference evidence="6" key="1">
    <citation type="submission" date="2021-03" db="EMBL/GenBank/DDBJ databases">
        <title>Actinotalea soli sp. nov., isolated from soil.</title>
        <authorList>
            <person name="Ping W."/>
            <person name="Zhang J."/>
        </authorList>
    </citation>
    <scope>NUCLEOTIDE SEQUENCE</scope>
    <source>
        <strain evidence="6">BY-33</strain>
    </source>
</reference>
<dbReference type="NCBIfam" id="TIGR04037">
    <property type="entry name" value="LLM_duo_CE1759"/>
    <property type="match status" value="1"/>
</dbReference>